<accession>A0A087D1F8</accession>
<dbReference type="AlphaFoldDB" id="A0A087D1F8"/>
<comment type="caution">
    <text evidence="1">The sequence shown here is derived from an EMBL/GenBank/DDBJ whole genome shotgun (WGS) entry which is preliminary data.</text>
</comment>
<gene>
    <name evidence="1" type="ORF">BSAE_0834</name>
</gene>
<name>A0A087D1F8_9BIFI</name>
<sequence>MSDLDQISKLLAARFNRAGEHGRIVFWKDEKNEYVNDVEGLVGPSTTLPELRDVELIPLNHNPFSARYRMFVERPDGKFLVYLAQEGIKEDKDNWLLDLELAYGPVFASDRSTMIATQLVPDASSDTRAAWLDVIRRCPLFFEAKSRTDALAARLTATDDAQVFQAKMIAVLLKLKNDRHSLQDIWRELLTQYADGNTSGIETIERMGLDEFHWAGTSRIYHYETAPGVSPSVKDFVLWLFRLAWKGFVSGTSGTNAYANIRRDFESWRNERNFEQTFKELSDMAADELDIGDETMHMDIDELQDRDVFRAVDEALVHRMYERLSTCSLSVEQTERIIAVRRTSLWYEEYRKEYQAIKAACRLRYELSEASETIDAIATPEQGFELYRDRLYRVDQAYRHVVAAWRQTEYDVPAIKDDLERAYTVFQRSLGQAWQQQLDSMESWPVPGVLAQTEFYHRQVEPRIANGKKLAVIISDALRYEVAEEFSRTMAAENRYSTELEAWCGVLPSYTQLGMAALLPHSTLSFDPANHYGVLADGRSTSGTDNRNAILSEHDSRAILYRDFMELDRNQARDLVKSCSVLYIYHNSIDETGDAAVSERNTFDACQSAIADLVKAIKKLANANVSNMIVTADHGFLYQDHAVDNTEWLSEQPQGDDVWELHNRFVIGRNLQPKSAFLTLSAEQLGMTLTGEQDAGLTAQFPNSILRLRKPGSGVRYVHGGAALQEIVVPVVHINKGRSAEGDARPVEFNLLQKTNRITTGQLTVELVQDEPVEGRTLPRTVFVGLWGGDTLISNETPVALDMTSHQIAERHVTATLVLTSEADAYNGSTVEVRVRERIKGTGQMKTLGKKSVYTLRRGLSFDDGFDFL</sequence>
<dbReference type="InterPro" id="IPR014060">
    <property type="entry name" value="PglZ"/>
</dbReference>
<reference evidence="1 2" key="1">
    <citation type="submission" date="2014-03" db="EMBL/GenBank/DDBJ databases">
        <title>Genomics of Bifidobacteria.</title>
        <authorList>
            <person name="Ventura M."/>
            <person name="Milani C."/>
            <person name="Lugli G.A."/>
        </authorList>
    </citation>
    <scope>NUCLEOTIDE SEQUENCE [LARGE SCALE GENOMIC DNA]</scope>
    <source>
        <strain evidence="1 2">LMG 14934</strain>
    </source>
</reference>
<dbReference type="Pfam" id="PF08665">
    <property type="entry name" value="PglZ"/>
    <property type="match status" value="1"/>
</dbReference>
<evidence type="ECO:0000313" key="2">
    <source>
        <dbReference type="Proteomes" id="UP000029040"/>
    </source>
</evidence>
<protein>
    <submittedName>
        <fullName evidence="1">PglZ domain-containing protein</fullName>
    </submittedName>
</protein>
<proteinExistence type="predicted"/>
<dbReference type="NCBIfam" id="TIGR02687">
    <property type="entry name" value="BREX-1 system phosphatase PglZ type A"/>
    <property type="match status" value="1"/>
</dbReference>
<dbReference type="RefSeq" id="WP_033509371.1">
    <property type="nucleotide sequence ID" value="NZ_JDTM01000006.1"/>
</dbReference>
<evidence type="ECO:0000313" key="1">
    <source>
        <dbReference type="EMBL" id="KFI89358.1"/>
    </source>
</evidence>
<organism evidence="1 2">
    <name type="scientific">Bifidobacterium pullorum subsp. saeculare DSM 6531 = LMG 14934</name>
    <dbReference type="NCBI Taxonomy" id="1437611"/>
    <lineage>
        <taxon>Bacteria</taxon>
        <taxon>Bacillati</taxon>
        <taxon>Actinomycetota</taxon>
        <taxon>Actinomycetes</taxon>
        <taxon>Bifidobacteriales</taxon>
        <taxon>Bifidobacteriaceae</taxon>
        <taxon>Bifidobacterium</taxon>
    </lineage>
</organism>
<dbReference type="EMBL" id="JGZM01000001">
    <property type="protein sequence ID" value="KFI89358.1"/>
    <property type="molecule type" value="Genomic_DNA"/>
</dbReference>
<dbReference type="Proteomes" id="UP000029040">
    <property type="component" value="Unassembled WGS sequence"/>
</dbReference>